<evidence type="ECO:0000256" key="4">
    <source>
        <dbReference type="ARBA" id="ARBA00022598"/>
    </source>
</evidence>
<evidence type="ECO:0000256" key="7">
    <source>
        <dbReference type="ARBA" id="ARBA00022917"/>
    </source>
</evidence>
<dbReference type="EMBL" id="CP007243">
    <property type="protein sequence ID" value="AIA31071.1"/>
    <property type="molecule type" value="Genomic_DNA"/>
</dbReference>
<dbReference type="PRINTS" id="PR01046">
    <property type="entry name" value="TRNASYNTHPRO"/>
</dbReference>
<dbReference type="KEGG" id="lfp:Y981_10955"/>
<reference evidence="13" key="1">
    <citation type="submission" date="2014-02" db="EMBL/GenBank/DDBJ databases">
        <title>Complete genome sequence and comparative genomic analysis of the nitrogen-fixing bacterium Leptospirillum ferriphilum YSK.</title>
        <authorList>
            <person name="Guo X."/>
            <person name="Yin H."/>
            <person name="Liang Y."/>
            <person name="Hu Q."/>
            <person name="Ma L."/>
            <person name="Xiao Y."/>
            <person name="Zhang X."/>
            <person name="Qiu G."/>
            <person name="Liu X."/>
        </authorList>
    </citation>
    <scope>NUCLEOTIDE SEQUENCE [LARGE SCALE GENOMIC DNA]</scope>
    <source>
        <strain evidence="13">YSK</strain>
    </source>
</reference>
<dbReference type="GO" id="GO:0005829">
    <property type="term" value="C:cytosol"/>
    <property type="evidence" value="ECO:0007669"/>
    <property type="project" value="TreeGrafter"/>
</dbReference>
<keyword evidence="3" id="KW-0963">Cytoplasm</keyword>
<evidence type="ECO:0000256" key="10">
    <source>
        <dbReference type="NCBIfam" id="TIGR00409"/>
    </source>
</evidence>
<gene>
    <name evidence="12" type="ORF">Y981_10955</name>
</gene>
<dbReference type="InterPro" id="IPR045864">
    <property type="entry name" value="aa-tRNA-synth_II/BPL/LPL"/>
</dbReference>
<dbReference type="OrthoDB" id="9809052at2"/>
<evidence type="ECO:0000256" key="2">
    <source>
        <dbReference type="ARBA" id="ARBA00019110"/>
    </source>
</evidence>
<comment type="catalytic activity">
    <reaction evidence="9">
        <text>tRNA(Pro) + L-proline + ATP = L-prolyl-tRNA(Pro) + AMP + diphosphate</text>
        <dbReference type="Rhea" id="RHEA:14305"/>
        <dbReference type="Rhea" id="RHEA-COMP:9700"/>
        <dbReference type="Rhea" id="RHEA-COMP:9702"/>
        <dbReference type="ChEBI" id="CHEBI:30616"/>
        <dbReference type="ChEBI" id="CHEBI:33019"/>
        <dbReference type="ChEBI" id="CHEBI:60039"/>
        <dbReference type="ChEBI" id="CHEBI:78442"/>
        <dbReference type="ChEBI" id="CHEBI:78532"/>
        <dbReference type="ChEBI" id="CHEBI:456215"/>
        <dbReference type="EC" id="6.1.1.15"/>
    </reaction>
</comment>
<dbReference type="PANTHER" id="PTHR42753">
    <property type="entry name" value="MITOCHONDRIAL RIBOSOME PROTEIN L39/PROLYL-TRNA LIGASE FAMILY MEMBER"/>
    <property type="match status" value="1"/>
</dbReference>
<evidence type="ECO:0000313" key="12">
    <source>
        <dbReference type="EMBL" id="AIA31071.1"/>
    </source>
</evidence>
<dbReference type="GO" id="GO:0005524">
    <property type="term" value="F:ATP binding"/>
    <property type="evidence" value="ECO:0007669"/>
    <property type="project" value="UniProtKB-KW"/>
</dbReference>
<evidence type="ECO:0000256" key="9">
    <source>
        <dbReference type="ARBA" id="ARBA00047671"/>
    </source>
</evidence>
<evidence type="ECO:0000313" key="13">
    <source>
        <dbReference type="Proteomes" id="UP000027059"/>
    </source>
</evidence>
<dbReference type="Gene3D" id="3.40.50.800">
    <property type="entry name" value="Anticodon-binding domain"/>
    <property type="match status" value="1"/>
</dbReference>
<dbReference type="InterPro" id="IPR004154">
    <property type="entry name" value="Anticodon-bd"/>
</dbReference>
<dbReference type="Pfam" id="PF03129">
    <property type="entry name" value="HGTP_anticodon"/>
    <property type="match status" value="1"/>
</dbReference>
<keyword evidence="7" id="KW-0648">Protein biosynthesis</keyword>
<dbReference type="AlphaFoldDB" id="A0A059Y0K6"/>
<dbReference type="PANTHER" id="PTHR42753:SF2">
    <property type="entry name" value="PROLINE--TRNA LIGASE"/>
    <property type="match status" value="1"/>
</dbReference>
<dbReference type="Pfam" id="PF00587">
    <property type="entry name" value="tRNA-synt_2b"/>
    <property type="match status" value="1"/>
</dbReference>
<dbReference type="Gene3D" id="3.30.930.10">
    <property type="entry name" value="Bira Bifunctional Protein, Domain 2"/>
    <property type="match status" value="1"/>
</dbReference>
<dbReference type="SUPFAM" id="SSF52954">
    <property type="entry name" value="Class II aaRS ABD-related"/>
    <property type="match status" value="1"/>
</dbReference>
<dbReference type="SUPFAM" id="SSF55681">
    <property type="entry name" value="Class II aaRS and biotin synthetases"/>
    <property type="match status" value="1"/>
</dbReference>
<dbReference type="InterPro" id="IPR002316">
    <property type="entry name" value="Pro-tRNA-ligase_IIa"/>
</dbReference>
<dbReference type="InterPro" id="IPR036621">
    <property type="entry name" value="Anticodon-bd_dom_sf"/>
</dbReference>
<sequence length="422" mass="47496">MKASCDPVQTLHEEPAEAEVVSHRLMLRAGFVRKLAGGVYSYLPMAVRALRKVESIIREEMNSAGGQEVLLPALQPSDLWEKTGRWQAYGPELFRLHDRHERAFALGPTHEEVITDLVSQIIRSYRQLPFLAYQIQTKFRDERRPRFGILRGREFIMKDAYSFSASEENARQIYARMQEAYGRIFLRLGLDHRMVEADSGLIGGNLSHEFMVMADSGEDTVVTCEKCFWASNIEKAPDARVCPVCGSALTSRTAIEVGHVFYLGHKYSAPMETTFLDSAGKEVPFFMGCYGIGVSRILAATIEQSHDDKGIIWPVAMAPYRTAVLPLGPGMSERREVLSLLESLESLWPGEAYFDDREIRPGMKFQDADLRGFPFQVILGDRHVDKGNGEVKIRRTGERLVLPLRDIPALLSARVQGILSES</sequence>
<feature type="domain" description="Aminoacyl-transfer RNA synthetases class-II family profile" evidence="11">
    <location>
        <begin position="38"/>
        <end position="314"/>
    </location>
</feature>
<dbReference type="GO" id="GO:0006433">
    <property type="term" value="P:prolyl-tRNA aminoacylation"/>
    <property type="evidence" value="ECO:0007669"/>
    <property type="project" value="UniProtKB-UniRule"/>
</dbReference>
<evidence type="ECO:0000256" key="3">
    <source>
        <dbReference type="ARBA" id="ARBA00022490"/>
    </source>
</evidence>
<evidence type="ECO:0000256" key="6">
    <source>
        <dbReference type="ARBA" id="ARBA00022840"/>
    </source>
</evidence>
<dbReference type="NCBIfam" id="TIGR00409">
    <property type="entry name" value="proS_fam_II"/>
    <property type="match status" value="1"/>
</dbReference>
<dbReference type="InterPro" id="IPR002314">
    <property type="entry name" value="aa-tRNA-synt_IIb"/>
</dbReference>
<name>A0A059Y0K6_9BACT</name>
<accession>A0A059Y0K6</accession>
<dbReference type="InterPro" id="IPR006195">
    <property type="entry name" value="aa-tRNA-synth_II"/>
</dbReference>
<dbReference type="InterPro" id="IPR050062">
    <property type="entry name" value="Pro-tRNA_synthetase"/>
</dbReference>
<evidence type="ECO:0000256" key="5">
    <source>
        <dbReference type="ARBA" id="ARBA00022741"/>
    </source>
</evidence>
<dbReference type="CDD" id="cd00779">
    <property type="entry name" value="ProRS_core_prok"/>
    <property type="match status" value="1"/>
</dbReference>
<dbReference type="EC" id="6.1.1.15" evidence="1 10"/>
<protein>
    <recommendedName>
        <fullName evidence="2 10">Proline--tRNA ligase</fullName>
        <ecNumber evidence="1 10">6.1.1.15</ecNumber>
    </recommendedName>
</protein>
<dbReference type="InterPro" id="IPR033730">
    <property type="entry name" value="ProRS_core_prok"/>
</dbReference>
<keyword evidence="8" id="KW-0030">Aminoacyl-tRNA synthetase</keyword>
<keyword evidence="13" id="KW-1185">Reference proteome</keyword>
<organism evidence="12 13">
    <name type="scientific">Leptospirillum ferriphilum YSK</name>
    <dbReference type="NCBI Taxonomy" id="1441628"/>
    <lineage>
        <taxon>Bacteria</taxon>
        <taxon>Pseudomonadati</taxon>
        <taxon>Nitrospirota</taxon>
        <taxon>Nitrospiria</taxon>
        <taxon>Nitrospirales</taxon>
        <taxon>Nitrospiraceae</taxon>
        <taxon>Leptospirillum</taxon>
    </lineage>
</organism>
<evidence type="ECO:0000256" key="1">
    <source>
        <dbReference type="ARBA" id="ARBA00012831"/>
    </source>
</evidence>
<dbReference type="PROSITE" id="PS50862">
    <property type="entry name" value="AA_TRNA_LIGASE_II"/>
    <property type="match status" value="1"/>
</dbReference>
<reference evidence="12 13" key="2">
    <citation type="journal article" date="2015" name="Biomed. Res. Int.">
        <title>Effects of Arsenite Resistance on the Growth and Functional Gene Expression of Leptospirillum ferriphilum and Acidithiobacillus thiooxidans in Pure Culture and Coculture.</title>
        <authorList>
            <person name="Jiang H."/>
            <person name="Liang Y."/>
            <person name="Yin H."/>
            <person name="Xiao Y."/>
            <person name="Guo X."/>
            <person name="Xu Y."/>
            <person name="Hu Q."/>
            <person name="Liu H."/>
            <person name="Liu X."/>
        </authorList>
    </citation>
    <scope>NUCLEOTIDE SEQUENCE [LARGE SCALE GENOMIC DNA]</scope>
    <source>
        <strain evidence="12 13">YSK</strain>
    </source>
</reference>
<dbReference type="GO" id="GO:0004827">
    <property type="term" value="F:proline-tRNA ligase activity"/>
    <property type="evidence" value="ECO:0007669"/>
    <property type="project" value="UniProtKB-UniRule"/>
</dbReference>
<evidence type="ECO:0000256" key="8">
    <source>
        <dbReference type="ARBA" id="ARBA00023146"/>
    </source>
</evidence>
<evidence type="ECO:0000259" key="11">
    <source>
        <dbReference type="PROSITE" id="PS50862"/>
    </source>
</evidence>
<keyword evidence="6" id="KW-0067">ATP-binding</keyword>
<dbReference type="FunFam" id="3.30.930.10:FF:000042">
    <property type="entry name" value="probable proline--tRNA ligase, mitochondrial"/>
    <property type="match status" value="1"/>
</dbReference>
<dbReference type="HOGENOM" id="CLU_016739_4_2_0"/>
<dbReference type="InterPro" id="IPR004500">
    <property type="entry name" value="Pro-tRNA-synth_IIa_bac-type"/>
</dbReference>
<keyword evidence="4 12" id="KW-0436">Ligase</keyword>
<keyword evidence="5" id="KW-0547">Nucleotide-binding</keyword>
<proteinExistence type="predicted"/>
<dbReference type="Proteomes" id="UP000027059">
    <property type="component" value="Chromosome"/>
</dbReference>
<dbReference type="RefSeq" id="WP_038506093.1">
    <property type="nucleotide sequence ID" value="NZ_CP007243.1"/>
</dbReference>